<evidence type="ECO:0000313" key="6">
    <source>
        <dbReference type="Proteomes" id="UP001595075"/>
    </source>
</evidence>
<dbReference type="Pfam" id="PF24916">
    <property type="entry name" value="HEAT_GCN1_fung"/>
    <property type="match status" value="1"/>
</dbReference>
<dbReference type="PANTHER" id="PTHR23346:SF7">
    <property type="entry name" value="STALLED RIBOSOME SENSOR GCN1"/>
    <property type="match status" value="1"/>
</dbReference>
<dbReference type="Proteomes" id="UP001595075">
    <property type="component" value="Unassembled WGS sequence"/>
</dbReference>
<dbReference type="Pfam" id="PF24984">
    <property type="entry name" value="HEAT_EF3_GNC1"/>
    <property type="match status" value="1"/>
</dbReference>
<feature type="repeat" description="HEAT" evidence="3">
    <location>
        <begin position="1988"/>
        <end position="2025"/>
    </location>
</feature>
<evidence type="ECO:0000256" key="1">
    <source>
        <dbReference type="ARBA" id="ARBA00007366"/>
    </source>
</evidence>
<dbReference type="Gene3D" id="1.25.10.10">
    <property type="entry name" value="Leucine-rich Repeat Variant"/>
    <property type="match status" value="6"/>
</dbReference>
<dbReference type="EMBL" id="JAZHXI010000003">
    <property type="protein sequence ID" value="KAL2073641.1"/>
    <property type="molecule type" value="Genomic_DNA"/>
</dbReference>
<dbReference type="InterPro" id="IPR000357">
    <property type="entry name" value="HEAT"/>
</dbReference>
<keyword evidence="2" id="KW-0677">Repeat</keyword>
<feature type="repeat" description="HEAT" evidence="3">
    <location>
        <begin position="1529"/>
        <end position="1567"/>
    </location>
</feature>
<feature type="domain" description="TOG" evidence="4">
    <location>
        <begin position="1672"/>
        <end position="1886"/>
    </location>
</feature>
<comment type="caution">
    <text evidence="5">The sequence shown here is derived from an EMBL/GenBank/DDBJ whole genome shotgun (WGS) entry which is preliminary data.</text>
</comment>
<name>A0ABR4CW21_9HELO</name>
<organism evidence="5 6">
    <name type="scientific">Oculimacula yallundae</name>
    <dbReference type="NCBI Taxonomy" id="86028"/>
    <lineage>
        <taxon>Eukaryota</taxon>
        <taxon>Fungi</taxon>
        <taxon>Dikarya</taxon>
        <taxon>Ascomycota</taxon>
        <taxon>Pezizomycotina</taxon>
        <taxon>Leotiomycetes</taxon>
        <taxon>Helotiales</taxon>
        <taxon>Ploettnerulaceae</taxon>
        <taxon>Oculimacula</taxon>
    </lineage>
</organism>
<dbReference type="Pfam" id="PF12074">
    <property type="entry name" value="Gcn1_N"/>
    <property type="match status" value="1"/>
</dbReference>
<gene>
    <name evidence="5" type="ORF">VTL71DRAFT_10967</name>
</gene>
<dbReference type="InterPro" id="IPR011989">
    <property type="entry name" value="ARM-like"/>
</dbReference>
<dbReference type="PANTHER" id="PTHR23346">
    <property type="entry name" value="TRANSLATIONAL ACTIVATOR GCN1-RELATED"/>
    <property type="match status" value="1"/>
</dbReference>
<protein>
    <recommendedName>
        <fullName evidence="4">TOG domain-containing protein</fullName>
    </recommendedName>
</protein>
<sequence>MTEVEVNGTGGVDLDISATKTALSSSSTTIRLGSLHTLEERLSNQAISQELFPPLLRLLFITYPYYHDRSSRQAVQRCIRAIFSSGCAPEALAGFVKTIDAETAKPGIAPGNAFVLVEWCSILLQEIAGTVYWEKWGLQVIQSNARVLELCLNESGKPNLKQTALVITRRGLRKVFSKSDTREKVIGDVVHLLSAKGAQPSSKNAVMLGVVAGVSARKPEAKEILSNLTSEYYAFYIREIIGSRTPVPTHISKALEDFFVAFTTLEDVEKVLVPALEKALLRAPEIVLNDLVTPLFRSFSEDIDLSSVLRKNLLKPLLANTKSTNAVVRQGAFSAYKAAVLKSHDSDLIIQIAQEILVPLKSGKVPSAEQRAYYADMLTALPPSKAAVTHVAPAMAIIAGKEANEAALQSETSTVLHYVTWGLLNELEVDKQVIDCFVKGLSDKKVPVKKLWAARLGELFWSTDSEDILKSKFSQLAESTIPALMDIWSEVVANPLAAAQSGLVTCAYVLTAIARPKLGMSSNAKVEAALKKAQIDRQALTMEPKPSFLLNQRIYGKLLNEEDFKWFIRALSSVSQGLATHEPESVVAIAWSQAIIFCICSSSVKPETRNIGSRTLSQLYVHNPAHISAIVIAGLWRWHHCIESGDKDSAATTAKTENQNLHLIIKSICLSAAEMAKLGSEVDVVVRKQQMVQLLVLSRPELLPRVNWIELCLRVQVDPGELAGSSGDALMQQILDSTSFSESVSLQKSESVRKAAFNAAAELAFVSPDTMISRIVELIEHDLDPSQLAAIGPTEAAIFRTEEGTVFVDVLASKSQSYVPNKNTKDYDTLKWEEELRAQLAQKKGQQKKLTPEESAKVKAQLKKETSIRLEIRYLEARLLRGIGVIRSLATGPPTEASLWMGPAVKALVDVINAGAGLITANAAPEAYIQCAEILPTRIGVLRPFIGIATLRALDVPHLAEQLVQEPLGALITRVLYRLRFSGEQRPFDTVFLTYILPLVFLVLRKGGFGDSDDAEAQLVLALEFLTFHTDACSDVLVPREEVLSILIFSMQTYNQHYKIIKDCLADLCRCIAPNITNQEIAILAKGAIVPQISVRTSVLQSISADIDMSELEFSEEVWLACHDDVGENVEIGREIWEESGFAVSADTPFKMLPYLESPDKQLRRAAARSLAEAVKIQPSRFRDTLAQLEKTYQELAKPRVPQLDEYGMPKKVDMADPWEARNGIALAFKELGSVFEESMLDEFLRFLIEQGPLGDRDPNVREQMVEAATTIIALHGKDKVEDLMHTFEQTLEAPDKGSEFADRVNEAVIIMYGALARHLDSGDSRVPKVVQRLLDTLSTPSEAVQYAVAECLPPLVRASSDNTPEYVQHVLERLFNSKKYAGRRGAAYGLAGVVHGKGISALREYRVMSTLKSGIENKKDVNHREGALLAYELLSTILGRLFEPYVIQIVPQLLSSFGDASADVRDGCLAAAKACFASLSSYGVKRILPTLLDGLDDQQWRSKKGACDLLGAMAYLDPQQLALSLPEIIPPLTGVLNDSHKEVRLAANRSLKRFGEVINNPEIKGLVDVLLKALSDPTKYTDGALDALIKVSFIHYLDAPSLALVARILERGLGDRSATKRKSAQVIGSLAHLTERKDLIAHLPILVAGLKIAVVDPVPTTRATASKALGSLIEKLGEDALPDLIPGLMQTLKSDTGAGDRLGSAQALSEVLAGLGTGRLEETLPTILQNVASAKPSVREGFMSLFIFLPVCFGNSFANYLSRIIPPILSGLADDVESIRDTSLRAGRLLVKNFATKSIDLLLPELERGLADDSYRIRLSSVELVGDLLFNLTGITATQEAEDIEDGAQEAGVSLLEVLGEEKRNKVLSALYICRCDTSGLVRSAAVEVWKALVASPRTLKELIPTLSQLIIRRLGSSNMEQKVIAGNALGELIRKAGDGVLSTLLPTLEEGLQSTDTDAKQGICIALRELISSASPDALEDHEKTLISVVRKALTDSNEDVREAAAEAFDSLQQILGKKAVDQVLPYLLSLLRTEGEADNALSALLTLLTETTRSNIILPNLIPTLTTSPISSFNAKALASLSTVAGSAMTRRLPSILNSLMDNIIACKDDELRADLDASFDTVVLSIDEFDGLNTAMSVLLALVKHDDHRRRAATDYHLAKFFSSATVDYSRYNQDIIRALLISFDDSDKEVVKAAWTALSEFTKHLKKEEMEALVNSTRQILQRVGVAGANLPGFALPKGINAILPIFLQGLMNGTPEQRTQSALAISDIVDRTSGDSLKPFVTQITGPLIRVVSERSVEVKAAILLTLNNLLEKIPTFLKPFLPQLQRTFAKSLADTSSEVLRTRAAKALGTLITLTPRIDPLIAELVTGSRTSDTGVRNAMLKALYEVISKAGANMSEASRGAVLSLIDTDPEENDVSMAITHAKLLAALIKNVPAESAASLIKNRVLPNHFSQPSVLALNAVLLEAPASLTETAFASDLPTAICHGMTSKNNFISDNCVLATGKYLLLDSRSDDFETIKPIFEALANLIQPGNPVDTRRLALVVIRTTCRHHMEIIRPHLPLLALPVFASVRDAVIPVKLAAEAAFMALFNVVDDESKVFDKYISTQDLPANQKRSMQDYFKRVALRLGNTARERKEAEGGQGGLGLSNDEVDDEREIWSVGKVDLGEGAFDE</sequence>
<dbReference type="Pfam" id="PF25801">
    <property type="entry name" value="HEAT_GCN1_C_2"/>
    <property type="match status" value="1"/>
</dbReference>
<evidence type="ECO:0000256" key="2">
    <source>
        <dbReference type="ARBA" id="ARBA00022737"/>
    </source>
</evidence>
<keyword evidence="6" id="KW-1185">Reference proteome</keyword>
<dbReference type="Pfam" id="PF02985">
    <property type="entry name" value="HEAT"/>
    <property type="match status" value="1"/>
</dbReference>
<evidence type="ECO:0000259" key="4">
    <source>
        <dbReference type="SMART" id="SM01349"/>
    </source>
</evidence>
<comment type="similarity">
    <text evidence="1">Belongs to the GCN1 family.</text>
</comment>
<dbReference type="SMART" id="SM01349">
    <property type="entry name" value="TOG"/>
    <property type="match status" value="2"/>
</dbReference>
<feature type="domain" description="TOG" evidence="4">
    <location>
        <begin position="1352"/>
        <end position="1588"/>
    </location>
</feature>
<dbReference type="Pfam" id="PF23271">
    <property type="entry name" value="HEAT_GCN1"/>
    <property type="match status" value="1"/>
</dbReference>
<dbReference type="Pfam" id="PF24993">
    <property type="entry name" value="GNC1_N"/>
    <property type="match status" value="1"/>
</dbReference>
<dbReference type="InterPro" id="IPR034085">
    <property type="entry name" value="TOG"/>
</dbReference>
<dbReference type="InterPro" id="IPR016024">
    <property type="entry name" value="ARM-type_fold"/>
</dbReference>
<dbReference type="InterPro" id="IPR022716">
    <property type="entry name" value="Gcn1_N"/>
</dbReference>
<dbReference type="InterPro" id="IPR021133">
    <property type="entry name" value="HEAT_type_2"/>
</dbReference>
<evidence type="ECO:0000313" key="5">
    <source>
        <dbReference type="EMBL" id="KAL2073641.1"/>
    </source>
</evidence>
<dbReference type="PROSITE" id="PS50077">
    <property type="entry name" value="HEAT_REPEAT"/>
    <property type="match status" value="2"/>
</dbReference>
<dbReference type="SUPFAM" id="SSF48371">
    <property type="entry name" value="ARM repeat"/>
    <property type="match status" value="3"/>
</dbReference>
<evidence type="ECO:0000256" key="3">
    <source>
        <dbReference type="PROSITE-ProRule" id="PRU00103"/>
    </source>
</evidence>
<dbReference type="InterPro" id="IPR056810">
    <property type="entry name" value="GNC1-like_N"/>
</dbReference>
<proteinExistence type="inferred from homology"/>
<dbReference type="Pfam" id="PF24987">
    <property type="entry name" value="HEAT_EF3_N"/>
    <property type="match status" value="1"/>
</dbReference>
<accession>A0ABR4CW21</accession>
<reference evidence="5 6" key="1">
    <citation type="journal article" date="2024" name="Commun. Biol.">
        <title>Comparative genomic analysis of thermophilic fungi reveals convergent evolutionary adaptations and gene losses.</title>
        <authorList>
            <person name="Steindorff A.S."/>
            <person name="Aguilar-Pontes M.V."/>
            <person name="Robinson A.J."/>
            <person name="Andreopoulos B."/>
            <person name="LaButti K."/>
            <person name="Kuo A."/>
            <person name="Mondo S."/>
            <person name="Riley R."/>
            <person name="Otillar R."/>
            <person name="Haridas S."/>
            <person name="Lipzen A."/>
            <person name="Grimwood J."/>
            <person name="Schmutz J."/>
            <person name="Clum A."/>
            <person name="Reid I.D."/>
            <person name="Moisan M.C."/>
            <person name="Butler G."/>
            <person name="Nguyen T.T.M."/>
            <person name="Dewar K."/>
            <person name="Conant G."/>
            <person name="Drula E."/>
            <person name="Henrissat B."/>
            <person name="Hansel C."/>
            <person name="Singer S."/>
            <person name="Hutchinson M.I."/>
            <person name="de Vries R.P."/>
            <person name="Natvig D.O."/>
            <person name="Powell A.J."/>
            <person name="Tsang A."/>
            <person name="Grigoriev I.V."/>
        </authorList>
    </citation>
    <scope>NUCLEOTIDE SEQUENCE [LARGE SCALE GENOMIC DNA]</scope>
    <source>
        <strain evidence="5 6">CBS 494.80</strain>
    </source>
</reference>
<dbReference type="InterPro" id="IPR056809">
    <property type="entry name" value="HEAT_GCN1_fung"/>
</dbReference>
<dbReference type="InterPro" id="IPR057546">
    <property type="entry name" value="HEAT_GCN1"/>
</dbReference>